<dbReference type="InterPro" id="IPR000160">
    <property type="entry name" value="GGDEF_dom"/>
</dbReference>
<keyword evidence="1" id="KW-0472">Membrane</keyword>
<dbReference type="Pfam" id="PF00990">
    <property type="entry name" value="GGDEF"/>
    <property type="match status" value="1"/>
</dbReference>
<feature type="domain" description="EAL" evidence="2">
    <location>
        <begin position="371"/>
        <end position="626"/>
    </location>
</feature>
<keyword evidence="1" id="KW-1133">Transmembrane helix</keyword>
<feature type="transmembrane region" description="Helical" evidence="1">
    <location>
        <begin position="190"/>
        <end position="211"/>
    </location>
</feature>
<dbReference type="PATRIC" id="fig|1423813.3.peg.2380"/>
<dbReference type="CDD" id="cd01949">
    <property type="entry name" value="GGDEF"/>
    <property type="match status" value="1"/>
</dbReference>
<evidence type="ECO:0000259" key="2">
    <source>
        <dbReference type="PROSITE" id="PS50883"/>
    </source>
</evidence>
<dbReference type="InterPro" id="IPR050706">
    <property type="entry name" value="Cyclic-di-GMP_PDE-like"/>
</dbReference>
<feature type="transmembrane region" description="Helical" evidence="1">
    <location>
        <begin position="166"/>
        <end position="184"/>
    </location>
</feature>
<dbReference type="SMART" id="SM00052">
    <property type="entry name" value="EAL"/>
    <property type="match status" value="1"/>
</dbReference>
<dbReference type="Proteomes" id="UP000051733">
    <property type="component" value="Unassembled WGS sequence"/>
</dbReference>
<dbReference type="PROSITE" id="PS50887">
    <property type="entry name" value="GGDEF"/>
    <property type="match status" value="1"/>
</dbReference>
<sequence>MGFNIFGLHFSMGMNLHVQPSLVWFTQVIIAVFFMAGFLGFYQSLYQYAFMQKHSYRHQGIARLSLLLMSVGTATLLHLMGFFATNTAILLHNMALFLFILPFLNGALHQLEDAVRLIAIIIFWCVSHWGVYGQPQFWISLILLAIGIIVTQKYNHQIRDSMWKSLTTFSAIAVVYWLSLPLRATGYEMTILLVHAIGMFLAMSTVAFWFWRHESIEAGRNKELTRMVNYDELTNSQPYEVYQREVTNMFAQAQAQHVALTLVAFDIDHFKQVNDHYGRLAGNAVLNAAADKLTEILKMYDLDHRFYRIGGEEFNAVFFEQTPKEVAPVVTKCWDIIRKTRFKAQKFEVPITVSVGITNVKASDLTIDAMYKRADDNVYLSKHAGGDTITIDGETMHHDNQDLSSTYAFFAQGIMHPDSSGTIQSSSRWCNELLLRMYDHEHDRWILPEMFELSPKTQIELIKKVLAQSNTKQVAVNLTQTQFCSELVAKTLTKFRNSPDGPDDLTVEIVDVPDMKITRNITAIYRAGGVHINIDDVGSDNSYELVQNLLPYVDGVKFALQNLRKNNTAEALQERVKFWVDVAKRNNLNFILEGVETLEEVQLAYDQLGIQFFQGYYFNKPSLPTK</sequence>
<evidence type="ECO:0000313" key="4">
    <source>
        <dbReference type="EMBL" id="KRM61115.1"/>
    </source>
</evidence>
<feature type="transmembrane region" description="Helical" evidence="1">
    <location>
        <begin position="63"/>
        <end position="83"/>
    </location>
</feature>
<dbReference type="AlphaFoldDB" id="A0A0R2AAK1"/>
<dbReference type="Gene3D" id="3.30.70.270">
    <property type="match status" value="1"/>
</dbReference>
<organism evidence="4 5">
    <name type="scientific">Paucilactobacillus vaccinostercus DSM 20634</name>
    <dbReference type="NCBI Taxonomy" id="1423813"/>
    <lineage>
        <taxon>Bacteria</taxon>
        <taxon>Bacillati</taxon>
        <taxon>Bacillota</taxon>
        <taxon>Bacilli</taxon>
        <taxon>Lactobacillales</taxon>
        <taxon>Lactobacillaceae</taxon>
        <taxon>Paucilactobacillus</taxon>
    </lineage>
</organism>
<dbReference type="Pfam" id="PF00563">
    <property type="entry name" value="EAL"/>
    <property type="match status" value="1"/>
</dbReference>
<dbReference type="InterPro" id="IPR029787">
    <property type="entry name" value="Nucleotide_cyclase"/>
</dbReference>
<keyword evidence="5" id="KW-1185">Reference proteome</keyword>
<dbReference type="InterPro" id="IPR035919">
    <property type="entry name" value="EAL_sf"/>
</dbReference>
<feature type="transmembrane region" description="Helical" evidence="1">
    <location>
        <begin position="22"/>
        <end position="42"/>
    </location>
</feature>
<dbReference type="STRING" id="1423813.FC26_GL002333"/>
<evidence type="ECO:0000259" key="3">
    <source>
        <dbReference type="PROSITE" id="PS50887"/>
    </source>
</evidence>
<dbReference type="SUPFAM" id="SSF55073">
    <property type="entry name" value="Nucleotide cyclase"/>
    <property type="match status" value="1"/>
</dbReference>
<gene>
    <name evidence="4" type="ORF">FC26_GL002333</name>
</gene>
<dbReference type="SUPFAM" id="SSF141868">
    <property type="entry name" value="EAL domain-like"/>
    <property type="match status" value="1"/>
</dbReference>
<dbReference type="Gene3D" id="3.20.20.450">
    <property type="entry name" value="EAL domain"/>
    <property type="match status" value="1"/>
</dbReference>
<dbReference type="SMART" id="SM00267">
    <property type="entry name" value="GGDEF"/>
    <property type="match status" value="1"/>
</dbReference>
<comment type="caution">
    <text evidence="4">The sequence shown here is derived from an EMBL/GenBank/DDBJ whole genome shotgun (WGS) entry which is preliminary data.</text>
</comment>
<feature type="transmembrane region" description="Helical" evidence="1">
    <location>
        <begin position="137"/>
        <end position="154"/>
    </location>
</feature>
<dbReference type="OrthoDB" id="2249567at2"/>
<dbReference type="PANTHER" id="PTHR33121">
    <property type="entry name" value="CYCLIC DI-GMP PHOSPHODIESTERASE PDEF"/>
    <property type="match status" value="1"/>
</dbReference>
<dbReference type="NCBIfam" id="TIGR00254">
    <property type="entry name" value="GGDEF"/>
    <property type="match status" value="1"/>
</dbReference>
<evidence type="ECO:0000256" key="1">
    <source>
        <dbReference type="SAM" id="Phobius"/>
    </source>
</evidence>
<dbReference type="PROSITE" id="PS50883">
    <property type="entry name" value="EAL"/>
    <property type="match status" value="1"/>
</dbReference>
<keyword evidence="1" id="KW-0812">Transmembrane</keyword>
<name>A0A0R2AAK1_9LACO</name>
<proteinExistence type="predicted"/>
<protein>
    <submittedName>
        <fullName evidence="4">Signal transduction diguanylate cyclase</fullName>
    </submittedName>
</protein>
<dbReference type="EMBL" id="AYYY01000043">
    <property type="protein sequence ID" value="KRM61115.1"/>
    <property type="molecule type" value="Genomic_DNA"/>
</dbReference>
<reference evidence="4 5" key="1">
    <citation type="journal article" date="2015" name="Genome Announc.">
        <title>Expanding the biotechnology potential of lactobacilli through comparative genomics of 213 strains and associated genera.</title>
        <authorList>
            <person name="Sun Z."/>
            <person name="Harris H.M."/>
            <person name="McCann A."/>
            <person name="Guo C."/>
            <person name="Argimon S."/>
            <person name="Zhang W."/>
            <person name="Yang X."/>
            <person name="Jeffery I.B."/>
            <person name="Cooney J.C."/>
            <person name="Kagawa T.F."/>
            <person name="Liu W."/>
            <person name="Song Y."/>
            <person name="Salvetti E."/>
            <person name="Wrobel A."/>
            <person name="Rasinkangas P."/>
            <person name="Parkhill J."/>
            <person name="Rea M.C."/>
            <person name="O'Sullivan O."/>
            <person name="Ritari J."/>
            <person name="Douillard F.P."/>
            <person name="Paul Ross R."/>
            <person name="Yang R."/>
            <person name="Briner A.E."/>
            <person name="Felis G.E."/>
            <person name="de Vos W.M."/>
            <person name="Barrangou R."/>
            <person name="Klaenhammer T.R."/>
            <person name="Caufield P.W."/>
            <person name="Cui Y."/>
            <person name="Zhang H."/>
            <person name="O'Toole P.W."/>
        </authorList>
    </citation>
    <scope>NUCLEOTIDE SEQUENCE [LARGE SCALE GENOMIC DNA]</scope>
    <source>
        <strain evidence="4 5">DSM 20634</strain>
    </source>
</reference>
<dbReference type="InterPro" id="IPR043128">
    <property type="entry name" value="Rev_trsase/Diguanyl_cyclase"/>
</dbReference>
<dbReference type="RefSeq" id="WP_057779597.1">
    <property type="nucleotide sequence ID" value="NZ_AYYY01000043.1"/>
</dbReference>
<dbReference type="PANTHER" id="PTHR33121:SF82">
    <property type="entry name" value="SIGNAL TRANSDUCTION PROTEIN CONTAINING A EAL DOMAIN"/>
    <property type="match status" value="1"/>
</dbReference>
<dbReference type="GO" id="GO:0071111">
    <property type="term" value="F:cyclic-guanylate-specific phosphodiesterase activity"/>
    <property type="evidence" value="ECO:0007669"/>
    <property type="project" value="InterPro"/>
</dbReference>
<feature type="transmembrane region" description="Helical" evidence="1">
    <location>
        <begin position="89"/>
        <end position="107"/>
    </location>
</feature>
<accession>A0A0R2AAK1</accession>
<evidence type="ECO:0000313" key="5">
    <source>
        <dbReference type="Proteomes" id="UP000051733"/>
    </source>
</evidence>
<dbReference type="InterPro" id="IPR001633">
    <property type="entry name" value="EAL_dom"/>
</dbReference>
<feature type="domain" description="GGDEF" evidence="3">
    <location>
        <begin position="258"/>
        <end position="394"/>
    </location>
</feature>